<sequence length="62" mass="6431">MVLPGPLINVSTLSSTLGYADSRKALMISATLGSSRISSRVSGSGSRQFGYSSIAPDPWPTT</sequence>
<reference evidence="2 3" key="1">
    <citation type="submission" date="2016-01" db="EMBL/GenBank/DDBJ databases">
        <title>The new phylogeny of the genus Mycobacterium.</title>
        <authorList>
            <person name="Tarcisio F."/>
            <person name="Conor M."/>
            <person name="Antonella G."/>
            <person name="Elisabetta G."/>
            <person name="Giulia F.S."/>
            <person name="Sara T."/>
            <person name="Anna F."/>
            <person name="Clotilde B."/>
            <person name="Roberto B."/>
            <person name="Veronica D.S."/>
            <person name="Fabio R."/>
            <person name="Monica P."/>
            <person name="Olivier J."/>
            <person name="Enrico T."/>
            <person name="Nicola S."/>
        </authorList>
    </citation>
    <scope>NUCLEOTIDE SEQUENCE [LARGE SCALE GENOMIC DNA]</scope>
    <source>
        <strain evidence="2 3">DSM 44803</strain>
    </source>
</reference>
<dbReference type="AlphaFoldDB" id="A0A1X1ZQE8"/>
<dbReference type="Proteomes" id="UP000193781">
    <property type="component" value="Unassembled WGS sequence"/>
</dbReference>
<dbReference type="EMBL" id="LQPH01000103">
    <property type="protein sequence ID" value="ORW25624.1"/>
    <property type="molecule type" value="Genomic_DNA"/>
</dbReference>
<evidence type="ECO:0000256" key="1">
    <source>
        <dbReference type="SAM" id="MobiDB-lite"/>
    </source>
</evidence>
<feature type="region of interest" description="Disordered" evidence="1">
    <location>
        <begin position="37"/>
        <end position="62"/>
    </location>
</feature>
<protein>
    <submittedName>
        <fullName evidence="2">Uncharacterized protein</fullName>
    </submittedName>
</protein>
<accession>A0A1X1ZQE8</accession>
<evidence type="ECO:0000313" key="2">
    <source>
        <dbReference type="EMBL" id="ORW25624.1"/>
    </source>
</evidence>
<proteinExistence type="predicted"/>
<feature type="compositionally biased region" description="Low complexity" evidence="1">
    <location>
        <begin position="37"/>
        <end position="47"/>
    </location>
</feature>
<name>A0A1X1ZQE8_9MYCO</name>
<gene>
    <name evidence="2" type="ORF">AWC17_01610</name>
</gene>
<organism evidence="2 3">
    <name type="scientific">Mycobacterium nebraskense</name>
    <dbReference type="NCBI Taxonomy" id="244292"/>
    <lineage>
        <taxon>Bacteria</taxon>
        <taxon>Bacillati</taxon>
        <taxon>Actinomycetota</taxon>
        <taxon>Actinomycetes</taxon>
        <taxon>Mycobacteriales</taxon>
        <taxon>Mycobacteriaceae</taxon>
        <taxon>Mycobacterium</taxon>
    </lineage>
</organism>
<evidence type="ECO:0000313" key="3">
    <source>
        <dbReference type="Proteomes" id="UP000193781"/>
    </source>
</evidence>
<keyword evidence="3" id="KW-1185">Reference proteome</keyword>
<comment type="caution">
    <text evidence="2">The sequence shown here is derived from an EMBL/GenBank/DDBJ whole genome shotgun (WGS) entry which is preliminary data.</text>
</comment>
<dbReference type="RefSeq" id="WP_046186135.1">
    <property type="nucleotide sequence ID" value="NZ_JACKSS010000082.1"/>
</dbReference>